<keyword evidence="3" id="KW-1185">Reference proteome</keyword>
<dbReference type="EMBL" id="JACHJL010000002">
    <property type="protein sequence ID" value="MBB5933916.1"/>
    <property type="molecule type" value="Genomic_DNA"/>
</dbReference>
<name>A0A7W9UX50_9ACTN</name>
<proteinExistence type="predicted"/>
<dbReference type="InterPro" id="IPR036188">
    <property type="entry name" value="FAD/NAD-bd_sf"/>
</dbReference>
<dbReference type="AlphaFoldDB" id="A0A7W9UX50"/>
<sequence length="399" mass="42784">MPTPSSGTAATPVVVIGAGPSGLAVAARLRRADVPVVVYERAGRIGAHWRGHYDHLSLHTTRALSRLPGLPIPRAAGRWVGRDDWARYLERYADHHRIDVRTHTVVERIELAASLADADQTPYPAALWRVRTGSGVLRARAVVVATGRNHTPRLPQWPGRTTFTGTLLHSRDYRSPAPYQGREVLVVGAGNSGTEIAVALAEAGAARVWLSLRTPPHMVPAATNRWQLAGLWAHRLPPAVGDRLNGLMRRLLLPDLTGHGLPEPTMGLYTRSARDEMSPVHDRGIVEAIRAGRVRPRAAVVGIDGARVVLADDSDVQPEAIIAATGYHCGLGSLLDALPVLRANGEPVVRGAETSPCAPHLYFAGYGNPLSGALHQAGIDARNIGRALRRASRPRAATA</sequence>
<evidence type="ECO:0000313" key="2">
    <source>
        <dbReference type="EMBL" id="MBB5933916.1"/>
    </source>
</evidence>
<dbReference type="GO" id="GO:0004497">
    <property type="term" value="F:monooxygenase activity"/>
    <property type="evidence" value="ECO:0007669"/>
    <property type="project" value="TreeGrafter"/>
</dbReference>
<evidence type="ECO:0000313" key="3">
    <source>
        <dbReference type="Proteomes" id="UP000588098"/>
    </source>
</evidence>
<protein>
    <submittedName>
        <fullName evidence="2">Cation diffusion facilitator CzcD-associated flavoprotein CzcO</fullName>
    </submittedName>
</protein>
<dbReference type="SUPFAM" id="SSF51905">
    <property type="entry name" value="FAD/NAD(P)-binding domain"/>
    <property type="match status" value="2"/>
</dbReference>
<dbReference type="PANTHER" id="PTHR43539">
    <property type="entry name" value="FLAVIN-BINDING MONOOXYGENASE-LIKE PROTEIN (AFU_ORTHOLOGUE AFUA_4G09220)"/>
    <property type="match status" value="1"/>
</dbReference>
<reference evidence="2 3" key="1">
    <citation type="submission" date="2020-08" db="EMBL/GenBank/DDBJ databases">
        <title>Genomic Encyclopedia of Type Strains, Phase III (KMG-III): the genomes of soil and plant-associated and newly described type strains.</title>
        <authorList>
            <person name="Whitman W."/>
        </authorList>
    </citation>
    <scope>NUCLEOTIDE SEQUENCE [LARGE SCALE GENOMIC DNA]</scope>
    <source>
        <strain evidence="2 3">CECT 8305</strain>
    </source>
</reference>
<keyword evidence="1" id="KW-0560">Oxidoreductase</keyword>
<organism evidence="2 3">
    <name type="scientific">Streptomyces zagrosensis</name>
    <dbReference type="NCBI Taxonomy" id="1042984"/>
    <lineage>
        <taxon>Bacteria</taxon>
        <taxon>Bacillati</taxon>
        <taxon>Actinomycetota</taxon>
        <taxon>Actinomycetes</taxon>
        <taxon>Kitasatosporales</taxon>
        <taxon>Streptomycetaceae</taxon>
        <taxon>Streptomyces</taxon>
    </lineage>
</organism>
<dbReference type="InterPro" id="IPR050982">
    <property type="entry name" value="Auxin_biosynth/cation_transpt"/>
</dbReference>
<dbReference type="RefSeq" id="WP_184569230.1">
    <property type="nucleotide sequence ID" value="NZ_JACHJL010000002.1"/>
</dbReference>
<dbReference type="PANTHER" id="PTHR43539:SF78">
    <property type="entry name" value="FLAVIN-CONTAINING MONOOXYGENASE"/>
    <property type="match status" value="1"/>
</dbReference>
<dbReference type="GO" id="GO:0005829">
    <property type="term" value="C:cytosol"/>
    <property type="evidence" value="ECO:0007669"/>
    <property type="project" value="TreeGrafter"/>
</dbReference>
<accession>A0A7W9UX50</accession>
<dbReference type="GO" id="GO:0050660">
    <property type="term" value="F:flavin adenine dinucleotide binding"/>
    <property type="evidence" value="ECO:0007669"/>
    <property type="project" value="TreeGrafter"/>
</dbReference>
<dbReference type="PRINTS" id="PR00368">
    <property type="entry name" value="FADPNR"/>
</dbReference>
<dbReference type="Pfam" id="PF13738">
    <property type="entry name" value="Pyr_redox_3"/>
    <property type="match status" value="1"/>
</dbReference>
<dbReference type="Gene3D" id="3.50.50.60">
    <property type="entry name" value="FAD/NAD(P)-binding domain"/>
    <property type="match status" value="1"/>
</dbReference>
<comment type="caution">
    <text evidence="2">The sequence shown here is derived from an EMBL/GenBank/DDBJ whole genome shotgun (WGS) entry which is preliminary data.</text>
</comment>
<dbReference type="Proteomes" id="UP000588098">
    <property type="component" value="Unassembled WGS sequence"/>
</dbReference>
<evidence type="ECO:0000256" key="1">
    <source>
        <dbReference type="ARBA" id="ARBA00023002"/>
    </source>
</evidence>
<dbReference type="PRINTS" id="PR00469">
    <property type="entry name" value="PNDRDTASEII"/>
</dbReference>
<gene>
    <name evidence="2" type="ORF">FHS42_000942</name>
</gene>